<dbReference type="STRING" id="436010.A0A166USS4"/>
<dbReference type="OrthoDB" id="6133115at2759"/>
<evidence type="ECO:0000256" key="1">
    <source>
        <dbReference type="ARBA" id="ARBA00004141"/>
    </source>
</evidence>
<keyword evidence="7" id="KW-1185">Reference proteome</keyword>
<feature type="region of interest" description="Disordered" evidence="5">
    <location>
        <begin position="322"/>
        <end position="343"/>
    </location>
</feature>
<protein>
    <recommendedName>
        <fullName evidence="8">Major facilitator superfamily (MFS) profile domain-containing protein</fullName>
    </recommendedName>
</protein>
<sequence>MQMTQHSALLPFSSLLPSLAHIEWYSNHRLLALNRCIVRLLASSTNSLTLALAGSFAPYLSIILGRRHALRGAVITVMPARSSVLAFSLAWASPSQTTPPQSRHPSLYAGNIDFGTFKMNNAWSWRIPSILQGWPSVSQVYLGWFMPESPRWLISKGRDAQILHLSAYYYMDYNDNDPRNQHQKSAECRSSRRRATGRMRITILLLLFSHWSGSGHFTYCLNEALLAKLERRSLFHIRTGVSIFFLTQTICIQQCQTHQTDAVVFLFHVASNAFNFVISLASSHDPAHRQQHPGHLTPLRALLASSLVTLRQARAASGGASSSLRAARGCPSSSSRRRFASGSTRRVRVQTDATALIFLLYAAYDLAFTPPIVSGKIQPHHPAQRGSTPHFVISLALIFDQYVDPIAPYLAFEGVSIYFDALETKNLSLEETAAHFDCDDAVERLEPVAHLAEGKNIGTHEMHEDINEGG</sequence>
<name>A0A166USS4_9AGAM</name>
<evidence type="ECO:0000256" key="2">
    <source>
        <dbReference type="ARBA" id="ARBA00022692"/>
    </source>
</evidence>
<dbReference type="SUPFAM" id="SSF103473">
    <property type="entry name" value="MFS general substrate transporter"/>
    <property type="match status" value="1"/>
</dbReference>
<dbReference type="AlphaFoldDB" id="A0A166USS4"/>
<reference evidence="6 7" key="1">
    <citation type="journal article" date="2016" name="Mol. Biol. Evol.">
        <title>Comparative Genomics of Early-Diverging Mushroom-Forming Fungi Provides Insights into the Origins of Lignocellulose Decay Capabilities.</title>
        <authorList>
            <person name="Nagy L.G."/>
            <person name="Riley R."/>
            <person name="Tritt A."/>
            <person name="Adam C."/>
            <person name="Daum C."/>
            <person name="Floudas D."/>
            <person name="Sun H."/>
            <person name="Yadav J.S."/>
            <person name="Pangilinan J."/>
            <person name="Larsson K.H."/>
            <person name="Matsuura K."/>
            <person name="Barry K."/>
            <person name="Labutti K."/>
            <person name="Kuo R."/>
            <person name="Ohm R.A."/>
            <person name="Bhattacharya S.S."/>
            <person name="Shirouzu T."/>
            <person name="Yoshinaga Y."/>
            <person name="Martin F.M."/>
            <person name="Grigoriev I.V."/>
            <person name="Hibbett D.S."/>
        </authorList>
    </citation>
    <scope>NUCLEOTIDE SEQUENCE [LARGE SCALE GENOMIC DNA]</scope>
    <source>
        <strain evidence="6 7">CBS 109695</strain>
    </source>
</reference>
<evidence type="ECO:0000313" key="7">
    <source>
        <dbReference type="Proteomes" id="UP000076532"/>
    </source>
</evidence>
<comment type="subcellular location">
    <subcellularLocation>
        <location evidence="1">Membrane</location>
        <topology evidence="1">Multi-pass membrane protein</topology>
    </subcellularLocation>
</comment>
<evidence type="ECO:0000256" key="5">
    <source>
        <dbReference type="SAM" id="MobiDB-lite"/>
    </source>
</evidence>
<keyword evidence="3" id="KW-1133">Transmembrane helix</keyword>
<dbReference type="Proteomes" id="UP000076532">
    <property type="component" value="Unassembled WGS sequence"/>
</dbReference>
<keyword evidence="4" id="KW-0472">Membrane</keyword>
<dbReference type="GO" id="GO:0016020">
    <property type="term" value="C:membrane"/>
    <property type="evidence" value="ECO:0007669"/>
    <property type="project" value="UniProtKB-SubCell"/>
</dbReference>
<dbReference type="InterPro" id="IPR036259">
    <property type="entry name" value="MFS_trans_sf"/>
</dbReference>
<proteinExistence type="predicted"/>
<dbReference type="PANTHER" id="PTHR48022:SF64">
    <property type="entry name" value="MAJOR FACILITATOR SUPERFAMILY (MFS) PROFILE DOMAIN-CONTAINING PROTEIN"/>
    <property type="match status" value="1"/>
</dbReference>
<gene>
    <name evidence="6" type="ORF">FIBSPDRAFT_1037111</name>
</gene>
<evidence type="ECO:0008006" key="8">
    <source>
        <dbReference type="Google" id="ProtNLM"/>
    </source>
</evidence>
<dbReference type="GO" id="GO:0005351">
    <property type="term" value="F:carbohydrate:proton symporter activity"/>
    <property type="evidence" value="ECO:0007669"/>
    <property type="project" value="TreeGrafter"/>
</dbReference>
<dbReference type="PANTHER" id="PTHR48022">
    <property type="entry name" value="PLASTIDIC GLUCOSE TRANSPORTER 4"/>
    <property type="match status" value="1"/>
</dbReference>
<keyword evidence="2" id="KW-0812">Transmembrane</keyword>
<dbReference type="InterPro" id="IPR050360">
    <property type="entry name" value="MFS_Sugar_Transporters"/>
</dbReference>
<dbReference type="EMBL" id="KV417487">
    <property type="protein sequence ID" value="KZP31990.1"/>
    <property type="molecule type" value="Genomic_DNA"/>
</dbReference>
<evidence type="ECO:0000313" key="6">
    <source>
        <dbReference type="EMBL" id="KZP31990.1"/>
    </source>
</evidence>
<accession>A0A166USS4</accession>
<dbReference type="InterPro" id="IPR005828">
    <property type="entry name" value="MFS_sugar_transport-like"/>
</dbReference>
<organism evidence="6 7">
    <name type="scientific">Athelia psychrophila</name>
    <dbReference type="NCBI Taxonomy" id="1759441"/>
    <lineage>
        <taxon>Eukaryota</taxon>
        <taxon>Fungi</taxon>
        <taxon>Dikarya</taxon>
        <taxon>Basidiomycota</taxon>
        <taxon>Agaricomycotina</taxon>
        <taxon>Agaricomycetes</taxon>
        <taxon>Agaricomycetidae</taxon>
        <taxon>Atheliales</taxon>
        <taxon>Atheliaceae</taxon>
        <taxon>Athelia</taxon>
    </lineage>
</organism>
<evidence type="ECO:0000256" key="4">
    <source>
        <dbReference type="ARBA" id="ARBA00023136"/>
    </source>
</evidence>
<dbReference type="Pfam" id="PF00083">
    <property type="entry name" value="Sugar_tr"/>
    <property type="match status" value="1"/>
</dbReference>
<dbReference type="Gene3D" id="1.20.1250.20">
    <property type="entry name" value="MFS general substrate transporter like domains"/>
    <property type="match status" value="1"/>
</dbReference>
<evidence type="ECO:0000256" key="3">
    <source>
        <dbReference type="ARBA" id="ARBA00022989"/>
    </source>
</evidence>